<dbReference type="SUPFAM" id="SSF158622">
    <property type="entry name" value="YheA/YmcA-like"/>
    <property type="match status" value="1"/>
</dbReference>
<gene>
    <name evidence="1" type="ORF">HAPAU_21250</name>
</gene>
<proteinExistence type="predicted"/>
<dbReference type="Pfam" id="PF06133">
    <property type="entry name" value="Com_YlbF"/>
    <property type="match status" value="1"/>
</dbReference>
<dbReference type="PATRIC" id="fig|1008153.3.peg.2164"/>
<protein>
    <recommendedName>
        <fullName evidence="3">YlbF family regulator</fullName>
    </recommendedName>
</protein>
<dbReference type="RefSeq" id="WP_066382273.1">
    <property type="nucleotide sequence ID" value="NZ_LTAZ01000005.1"/>
</dbReference>
<sequence>MSVETEPTAAEEASIEGLAGELGELIARSGEYAAYEEAQERVKESEHAQDKIDEFESLRQEFMLARQTGDATQEDLQRLQAAQQELHEIPVMAEYLEAQAKLDAKLEAVNEAISEPLSVDFGEQAGGCCQD</sequence>
<dbReference type="Proteomes" id="UP000075321">
    <property type="component" value="Unassembled WGS sequence"/>
</dbReference>
<evidence type="ECO:0000313" key="1">
    <source>
        <dbReference type="EMBL" id="KYH25453.1"/>
    </source>
</evidence>
<accession>A0A151ACV7</accession>
<dbReference type="EMBL" id="LTAZ01000005">
    <property type="protein sequence ID" value="KYH25453.1"/>
    <property type="molecule type" value="Genomic_DNA"/>
</dbReference>
<dbReference type="OrthoDB" id="211540at2157"/>
<dbReference type="InterPro" id="IPR023378">
    <property type="entry name" value="YheA/YmcA-like_dom_sf"/>
</dbReference>
<dbReference type="InterPro" id="IPR010368">
    <property type="entry name" value="Com_YlbF"/>
</dbReference>
<evidence type="ECO:0008006" key="3">
    <source>
        <dbReference type="Google" id="ProtNLM"/>
    </source>
</evidence>
<name>A0A151ACV7_9EURY</name>
<evidence type="ECO:0000313" key="2">
    <source>
        <dbReference type="Proteomes" id="UP000075321"/>
    </source>
</evidence>
<dbReference type="AlphaFoldDB" id="A0A151ACV7"/>
<reference evidence="1 2" key="1">
    <citation type="submission" date="2016-02" db="EMBL/GenBank/DDBJ databases">
        <title>Genome sequence of Halalkalicoccus paucihalophilus DSM 24557.</title>
        <authorList>
            <person name="Poehlein A."/>
            <person name="Daniel R."/>
        </authorList>
    </citation>
    <scope>NUCLEOTIDE SEQUENCE [LARGE SCALE GENOMIC DNA]</scope>
    <source>
        <strain evidence="1 2">DSM 24557</strain>
    </source>
</reference>
<comment type="caution">
    <text evidence="1">The sequence shown here is derived from an EMBL/GenBank/DDBJ whole genome shotgun (WGS) entry which is preliminary data.</text>
</comment>
<keyword evidence="2" id="KW-1185">Reference proteome</keyword>
<organism evidence="1 2">
    <name type="scientific">Halalkalicoccus paucihalophilus</name>
    <dbReference type="NCBI Taxonomy" id="1008153"/>
    <lineage>
        <taxon>Archaea</taxon>
        <taxon>Methanobacteriati</taxon>
        <taxon>Methanobacteriota</taxon>
        <taxon>Stenosarchaea group</taxon>
        <taxon>Halobacteria</taxon>
        <taxon>Halobacteriales</taxon>
        <taxon>Halococcaceae</taxon>
        <taxon>Halalkalicoccus</taxon>
    </lineage>
</organism>
<dbReference type="Gene3D" id="1.20.1500.10">
    <property type="entry name" value="YheA/YmcA-like"/>
    <property type="match status" value="1"/>
</dbReference>